<keyword evidence="1" id="KW-0378">Hydrolase</keyword>
<evidence type="ECO:0000256" key="3">
    <source>
        <dbReference type="ARBA" id="ARBA00023180"/>
    </source>
</evidence>
<gene>
    <name evidence="5" type="ORF">TCEB3V08_LOCUS2508</name>
</gene>
<dbReference type="PANTHER" id="PTHR11731">
    <property type="entry name" value="PROTEASE FAMILY S9B,C DIPEPTIDYL-PEPTIDASE IV-RELATED"/>
    <property type="match status" value="1"/>
</dbReference>
<keyword evidence="1" id="KW-0031">Aminopeptidase</keyword>
<keyword evidence="1" id="KW-0645">Protease</keyword>
<dbReference type="GO" id="GO:0004177">
    <property type="term" value="F:aminopeptidase activity"/>
    <property type="evidence" value="ECO:0007669"/>
    <property type="project" value="UniProtKB-KW"/>
</dbReference>
<keyword evidence="3" id="KW-0325">Glycoprotein</keyword>
<name>A0A7R9CDC7_TIMCR</name>
<dbReference type="InterPro" id="IPR002469">
    <property type="entry name" value="Peptidase_S9B_N"/>
</dbReference>
<dbReference type="EMBL" id="OC317018">
    <property type="protein sequence ID" value="CAD7394586.1"/>
    <property type="molecule type" value="Genomic_DNA"/>
</dbReference>
<dbReference type="InterPro" id="IPR050278">
    <property type="entry name" value="Serine_Prot_S9B/DPPIV"/>
</dbReference>
<organism evidence="5">
    <name type="scientific">Timema cristinae</name>
    <name type="common">Walking stick</name>
    <dbReference type="NCBI Taxonomy" id="61476"/>
    <lineage>
        <taxon>Eukaryota</taxon>
        <taxon>Metazoa</taxon>
        <taxon>Ecdysozoa</taxon>
        <taxon>Arthropoda</taxon>
        <taxon>Hexapoda</taxon>
        <taxon>Insecta</taxon>
        <taxon>Pterygota</taxon>
        <taxon>Neoptera</taxon>
        <taxon>Polyneoptera</taxon>
        <taxon>Phasmatodea</taxon>
        <taxon>Timematodea</taxon>
        <taxon>Timematoidea</taxon>
        <taxon>Timematidae</taxon>
        <taxon>Timema</taxon>
    </lineage>
</organism>
<protein>
    <recommendedName>
        <fullName evidence="4">Dipeptidylpeptidase IV N-terminal domain-containing protein</fullName>
    </recommendedName>
</protein>
<dbReference type="AlphaFoldDB" id="A0A7R9CDC7"/>
<dbReference type="GO" id="GO:0005886">
    <property type="term" value="C:plasma membrane"/>
    <property type="evidence" value="ECO:0007669"/>
    <property type="project" value="TreeGrafter"/>
</dbReference>
<evidence type="ECO:0000256" key="1">
    <source>
        <dbReference type="ARBA" id="ARBA00022438"/>
    </source>
</evidence>
<evidence type="ECO:0000256" key="2">
    <source>
        <dbReference type="ARBA" id="ARBA00022825"/>
    </source>
</evidence>
<dbReference type="GO" id="GO:0006508">
    <property type="term" value="P:proteolysis"/>
    <property type="evidence" value="ECO:0007669"/>
    <property type="project" value="InterPro"/>
</dbReference>
<reference evidence="5" key="1">
    <citation type="submission" date="2020-11" db="EMBL/GenBank/DDBJ databases">
        <authorList>
            <person name="Tran Van P."/>
        </authorList>
    </citation>
    <scope>NUCLEOTIDE SEQUENCE</scope>
</reference>
<evidence type="ECO:0000313" key="5">
    <source>
        <dbReference type="EMBL" id="CAD7394586.1"/>
    </source>
</evidence>
<keyword evidence="2" id="KW-0720">Serine protease</keyword>
<dbReference type="Gene3D" id="2.140.10.30">
    <property type="entry name" value="Dipeptidylpeptidase IV, N-terminal domain"/>
    <property type="match status" value="1"/>
</dbReference>
<dbReference type="SUPFAM" id="SSF82171">
    <property type="entry name" value="DPP6 N-terminal domain-like"/>
    <property type="match status" value="1"/>
</dbReference>
<sequence length="445" mass="50193">MRPANVEVTAAIKMSDEDNMVVLLPERRLPDCQDVCVVFYVPGALCPSLVELWSESPDFWPRVPGFDSRLVQEDFFFERGIVPMVTRVRIKLDSEGGTKSTLSGELWSRDLAYLGQISRVAHHALSYEMGDIDRRSILEVYTHLHGGRVETSFGKLPSVHPDRDSNLSFPVIDSLVYCKNSTLDYAGTEVELRCIIVLLALAYAAVETEARTVVDQPRVIGQPFSLEEIIGGVFSQRGFRGTWVSGTEFLYADSVTGDILRYDVTTGTNATLVLKEVLTAYNAGGYTLSPDGLYLLLSYDTQSGFRHSTTSKFVIYDIENSVYSNVSGTSYLQLARWSPRGSALVFVLDNNIFYRPDASNETQHQITRTGEPGVYYNGVPDWVYEGRYLTNRRFTRSSFTYSYVRSNYIQVIFKNKTQHLRYTRLVSNPYFPVFGSLVYCESSAL</sequence>
<dbReference type="Pfam" id="PF00930">
    <property type="entry name" value="DPPIV_N"/>
    <property type="match status" value="1"/>
</dbReference>
<accession>A0A7R9CDC7</accession>
<dbReference type="GO" id="GO:0008239">
    <property type="term" value="F:dipeptidyl-peptidase activity"/>
    <property type="evidence" value="ECO:0007669"/>
    <property type="project" value="TreeGrafter"/>
</dbReference>
<dbReference type="GO" id="GO:0008236">
    <property type="term" value="F:serine-type peptidase activity"/>
    <property type="evidence" value="ECO:0007669"/>
    <property type="project" value="UniProtKB-KW"/>
</dbReference>
<feature type="domain" description="Dipeptidylpeptidase IV N-terminal" evidence="4">
    <location>
        <begin position="289"/>
        <end position="385"/>
    </location>
</feature>
<evidence type="ECO:0000259" key="4">
    <source>
        <dbReference type="Pfam" id="PF00930"/>
    </source>
</evidence>
<proteinExistence type="predicted"/>
<dbReference type="PANTHER" id="PTHR11731:SF200">
    <property type="entry name" value="DIPEPTIDYL PEPTIDASE 10, ISOFORM B"/>
    <property type="match status" value="1"/>
</dbReference>